<dbReference type="InterPro" id="IPR027417">
    <property type="entry name" value="P-loop_NTPase"/>
</dbReference>
<comment type="similarity">
    <text evidence="2 9">Belongs to the gluconokinase GntK/GntV family.</text>
</comment>
<dbReference type="NCBIfam" id="TIGR01313">
    <property type="entry name" value="therm_gnt_kin"/>
    <property type="match status" value="1"/>
</dbReference>
<dbReference type="Gene3D" id="3.40.50.300">
    <property type="entry name" value="P-loop containing nucleotide triphosphate hydrolases"/>
    <property type="match status" value="1"/>
</dbReference>
<dbReference type="GO" id="GO:0005524">
    <property type="term" value="F:ATP binding"/>
    <property type="evidence" value="ECO:0007669"/>
    <property type="project" value="UniProtKB-KW"/>
</dbReference>
<proteinExistence type="inferred from homology"/>
<keyword evidence="7 9" id="KW-0067">ATP-binding</keyword>
<keyword evidence="11" id="KW-1185">Reference proteome</keyword>
<dbReference type="PANTHER" id="PTHR43442:SF3">
    <property type="entry name" value="GLUCONOKINASE-RELATED"/>
    <property type="match status" value="1"/>
</dbReference>
<dbReference type="Pfam" id="PF13671">
    <property type="entry name" value="AAA_33"/>
    <property type="match status" value="1"/>
</dbReference>
<evidence type="ECO:0000256" key="7">
    <source>
        <dbReference type="ARBA" id="ARBA00022840"/>
    </source>
</evidence>
<dbReference type="AlphaFoldDB" id="A0A511JEK8"/>
<comment type="caution">
    <text evidence="10">The sequence shown here is derived from an EMBL/GenBank/DDBJ whole genome shotgun (WGS) entry which is preliminary data.</text>
</comment>
<gene>
    <name evidence="10" type="ORF">CCO02nite_30980</name>
</gene>
<evidence type="ECO:0000256" key="5">
    <source>
        <dbReference type="ARBA" id="ARBA00022741"/>
    </source>
</evidence>
<evidence type="ECO:0000313" key="11">
    <source>
        <dbReference type="Proteomes" id="UP000321720"/>
    </source>
</evidence>
<evidence type="ECO:0000256" key="2">
    <source>
        <dbReference type="ARBA" id="ARBA00008420"/>
    </source>
</evidence>
<evidence type="ECO:0000256" key="9">
    <source>
        <dbReference type="RuleBase" id="RU363066"/>
    </source>
</evidence>
<dbReference type="GO" id="GO:0046316">
    <property type="term" value="F:gluconokinase activity"/>
    <property type="evidence" value="ECO:0007669"/>
    <property type="project" value="UniProtKB-EC"/>
</dbReference>
<evidence type="ECO:0000256" key="3">
    <source>
        <dbReference type="ARBA" id="ARBA00012054"/>
    </source>
</evidence>
<dbReference type="PANTHER" id="PTHR43442">
    <property type="entry name" value="GLUCONOKINASE-RELATED"/>
    <property type="match status" value="1"/>
</dbReference>
<evidence type="ECO:0000256" key="6">
    <source>
        <dbReference type="ARBA" id="ARBA00022777"/>
    </source>
</evidence>
<dbReference type="SUPFAM" id="SSF52540">
    <property type="entry name" value="P-loop containing nucleoside triphosphate hydrolases"/>
    <property type="match status" value="1"/>
</dbReference>
<dbReference type="Proteomes" id="UP000321720">
    <property type="component" value="Unassembled WGS sequence"/>
</dbReference>
<accession>A0A511JEK8</accession>
<evidence type="ECO:0000313" key="10">
    <source>
        <dbReference type="EMBL" id="GEL96440.1"/>
    </source>
</evidence>
<name>A0A511JEK8_9CELL</name>
<evidence type="ECO:0000256" key="4">
    <source>
        <dbReference type="ARBA" id="ARBA00022679"/>
    </source>
</evidence>
<reference evidence="10 11" key="1">
    <citation type="submission" date="2019-07" db="EMBL/GenBank/DDBJ databases">
        <title>Whole genome shotgun sequence of Cellulomonas composti NBRC 100758.</title>
        <authorList>
            <person name="Hosoyama A."/>
            <person name="Uohara A."/>
            <person name="Ohji S."/>
            <person name="Ichikawa N."/>
        </authorList>
    </citation>
    <scope>NUCLEOTIDE SEQUENCE [LARGE SCALE GENOMIC DNA]</scope>
    <source>
        <strain evidence="10 11">NBRC 100758</strain>
    </source>
</reference>
<keyword evidence="5 9" id="KW-0547">Nucleotide-binding</keyword>
<comment type="pathway">
    <text evidence="1">Carbohydrate acid metabolism.</text>
</comment>
<dbReference type="EC" id="2.7.1.12" evidence="3 9"/>
<evidence type="ECO:0000256" key="8">
    <source>
        <dbReference type="ARBA" id="ARBA00048090"/>
    </source>
</evidence>
<comment type="catalytic activity">
    <reaction evidence="8 9">
        <text>D-gluconate + ATP = 6-phospho-D-gluconate + ADP + H(+)</text>
        <dbReference type="Rhea" id="RHEA:19433"/>
        <dbReference type="ChEBI" id="CHEBI:15378"/>
        <dbReference type="ChEBI" id="CHEBI:18391"/>
        <dbReference type="ChEBI" id="CHEBI:30616"/>
        <dbReference type="ChEBI" id="CHEBI:58759"/>
        <dbReference type="ChEBI" id="CHEBI:456216"/>
        <dbReference type="EC" id="2.7.1.12"/>
    </reaction>
</comment>
<dbReference type="GO" id="GO:0005975">
    <property type="term" value="P:carbohydrate metabolic process"/>
    <property type="evidence" value="ECO:0007669"/>
    <property type="project" value="InterPro"/>
</dbReference>
<dbReference type="InterPro" id="IPR006001">
    <property type="entry name" value="Therm_gnt_kin"/>
</dbReference>
<sequence>MHVVVMGVSGSGKTRVGRLLADELARPFVEADDLHPAANVAAMSAGVPLTDELRAPWLVAVRDAMSAHHQAGLDAVVACSALRRGYRDVLRGAAGGARFVHVVVAPDELERRLTHRAGHFMPPSLLASQLATLEDLAPDEDGVAVASGPTPAETARAALAALTGLGE</sequence>
<keyword evidence="4 9" id="KW-0808">Transferase</keyword>
<dbReference type="GO" id="GO:0005737">
    <property type="term" value="C:cytoplasm"/>
    <property type="evidence" value="ECO:0007669"/>
    <property type="project" value="TreeGrafter"/>
</dbReference>
<dbReference type="CDD" id="cd02021">
    <property type="entry name" value="GntK"/>
    <property type="match status" value="1"/>
</dbReference>
<keyword evidence="6 9" id="KW-0418">Kinase</keyword>
<dbReference type="EMBL" id="BJWG01000022">
    <property type="protein sequence ID" value="GEL96440.1"/>
    <property type="molecule type" value="Genomic_DNA"/>
</dbReference>
<organism evidence="10 11">
    <name type="scientific">Cellulomonas composti</name>
    <dbReference type="NCBI Taxonomy" id="266130"/>
    <lineage>
        <taxon>Bacteria</taxon>
        <taxon>Bacillati</taxon>
        <taxon>Actinomycetota</taxon>
        <taxon>Actinomycetes</taxon>
        <taxon>Micrococcales</taxon>
        <taxon>Cellulomonadaceae</taxon>
        <taxon>Cellulomonas</taxon>
    </lineage>
</organism>
<evidence type="ECO:0000256" key="1">
    <source>
        <dbReference type="ARBA" id="ARBA00004761"/>
    </source>
</evidence>
<protein>
    <recommendedName>
        <fullName evidence="3 9">Gluconokinase</fullName>
        <ecNumber evidence="3 9">2.7.1.12</ecNumber>
    </recommendedName>
</protein>
<dbReference type="RefSeq" id="WP_307724059.1">
    <property type="nucleotide sequence ID" value="NZ_BJWG01000022.1"/>
</dbReference>